<reference evidence="3 4" key="1">
    <citation type="submission" date="2013-12" db="EMBL/GenBank/DDBJ databases">
        <title>Draft genome of the parsitic nematode Ancylostoma duodenale.</title>
        <authorList>
            <person name="Mitreva M."/>
        </authorList>
    </citation>
    <scope>NUCLEOTIDE SEQUENCE [LARGE SCALE GENOMIC DNA]</scope>
    <source>
        <strain evidence="3 4">Zhejiang</strain>
    </source>
</reference>
<keyword evidence="2" id="KW-0665">Pyrimidine biosynthesis</keyword>
<dbReference type="GO" id="GO:0004590">
    <property type="term" value="F:orotidine-5'-phosphate decarboxylase activity"/>
    <property type="evidence" value="ECO:0007669"/>
    <property type="project" value="TreeGrafter"/>
</dbReference>
<gene>
    <name evidence="3" type="ORF">ANCDUO_25921</name>
</gene>
<evidence type="ECO:0000256" key="1">
    <source>
        <dbReference type="ARBA" id="ARBA00004725"/>
    </source>
</evidence>
<dbReference type="Proteomes" id="UP000054047">
    <property type="component" value="Unassembled WGS sequence"/>
</dbReference>
<protein>
    <submittedName>
        <fullName evidence="3">Orotate phosphoribosyltransferase domain protein</fullName>
    </submittedName>
</protein>
<comment type="pathway">
    <text evidence="1">Pyrimidine metabolism; UMP biosynthesis via de novo pathway.</text>
</comment>
<dbReference type="PANTHER" id="PTHR19278:SF9">
    <property type="entry name" value="URIDINE 5'-MONOPHOSPHATE SYNTHASE"/>
    <property type="match status" value="1"/>
</dbReference>
<evidence type="ECO:0000313" key="3">
    <source>
        <dbReference type="EMBL" id="KIH44065.1"/>
    </source>
</evidence>
<keyword evidence="3" id="KW-0808">Transferase</keyword>
<dbReference type="InterPro" id="IPR000836">
    <property type="entry name" value="PRTase_dom"/>
</dbReference>
<dbReference type="Gene3D" id="3.40.50.2020">
    <property type="match status" value="1"/>
</dbReference>
<dbReference type="InterPro" id="IPR029057">
    <property type="entry name" value="PRTase-like"/>
</dbReference>
<dbReference type="OrthoDB" id="10263753at2759"/>
<name>A0A0C2F6B4_9BILA</name>
<dbReference type="SUPFAM" id="SSF53271">
    <property type="entry name" value="PRTase-like"/>
    <property type="match status" value="1"/>
</dbReference>
<dbReference type="GO" id="GO:0006222">
    <property type="term" value="P:UMP biosynthetic process"/>
    <property type="evidence" value="ECO:0007669"/>
    <property type="project" value="TreeGrafter"/>
</dbReference>
<dbReference type="CDD" id="cd06223">
    <property type="entry name" value="PRTases_typeI"/>
    <property type="match status" value="1"/>
</dbReference>
<evidence type="ECO:0000256" key="2">
    <source>
        <dbReference type="ARBA" id="ARBA00022975"/>
    </source>
</evidence>
<dbReference type="PANTHER" id="PTHR19278">
    <property type="entry name" value="OROTATE PHOSPHORIBOSYLTRANSFERASE"/>
    <property type="match status" value="1"/>
</dbReference>
<dbReference type="AlphaFoldDB" id="A0A0C2F6B4"/>
<proteinExistence type="predicted"/>
<keyword evidence="4" id="KW-1185">Reference proteome</keyword>
<dbReference type="GO" id="GO:0004588">
    <property type="term" value="F:orotate phosphoribosyltransferase activity"/>
    <property type="evidence" value="ECO:0007669"/>
    <property type="project" value="TreeGrafter"/>
</dbReference>
<keyword evidence="3" id="KW-0328">Glycosyltransferase</keyword>
<dbReference type="GO" id="GO:0019856">
    <property type="term" value="P:pyrimidine nucleobase biosynthetic process"/>
    <property type="evidence" value="ECO:0007669"/>
    <property type="project" value="TreeGrafter"/>
</dbReference>
<evidence type="ECO:0000313" key="4">
    <source>
        <dbReference type="Proteomes" id="UP000054047"/>
    </source>
</evidence>
<sequence length="137" mass="15480">MNLLVEQSLNGARQRNLLRSMLNSKVFKFGEFVLKSGQTSPIYIDLRECFGYADLMGLACDGLKSLIGTADVSFDAIVGVPYAALPYATLVSYHNSKPLIIIRKEAKSYGTKNWSKACTKRREGNRHRRCGHNWRKH</sequence>
<organism evidence="3 4">
    <name type="scientific">Ancylostoma duodenale</name>
    <dbReference type="NCBI Taxonomy" id="51022"/>
    <lineage>
        <taxon>Eukaryota</taxon>
        <taxon>Metazoa</taxon>
        <taxon>Ecdysozoa</taxon>
        <taxon>Nematoda</taxon>
        <taxon>Chromadorea</taxon>
        <taxon>Rhabditida</taxon>
        <taxon>Rhabditina</taxon>
        <taxon>Rhabditomorpha</taxon>
        <taxon>Strongyloidea</taxon>
        <taxon>Ancylostomatidae</taxon>
        <taxon>Ancylostomatinae</taxon>
        <taxon>Ancylostoma</taxon>
    </lineage>
</organism>
<dbReference type="EMBL" id="KN780566">
    <property type="protein sequence ID" value="KIH44065.1"/>
    <property type="molecule type" value="Genomic_DNA"/>
</dbReference>
<accession>A0A0C2F6B4</accession>